<gene>
    <name evidence="3" type="ORF">GSOID_T00015004001</name>
</gene>
<reference evidence="3" key="1">
    <citation type="journal article" date="2010" name="Science">
        <title>Plasticity of animal genome architecture unmasked by rapid evolution of a pelagic tunicate.</title>
        <authorList>
            <person name="Denoeud F."/>
            <person name="Henriet S."/>
            <person name="Mungpakdee S."/>
            <person name="Aury J.M."/>
            <person name="Da Silva C."/>
            <person name="Brinkmann H."/>
            <person name="Mikhaleva J."/>
            <person name="Olsen L.C."/>
            <person name="Jubin C."/>
            <person name="Canestro C."/>
            <person name="Bouquet J.M."/>
            <person name="Danks G."/>
            <person name="Poulain J."/>
            <person name="Campsteijn C."/>
            <person name="Adamski M."/>
            <person name="Cross I."/>
            <person name="Yadetie F."/>
            <person name="Muffato M."/>
            <person name="Louis A."/>
            <person name="Butcher S."/>
            <person name="Tsagkogeorga G."/>
            <person name="Konrad A."/>
            <person name="Singh S."/>
            <person name="Jensen M.F."/>
            <person name="Cong E.H."/>
            <person name="Eikeseth-Otteraa H."/>
            <person name="Noel B."/>
            <person name="Anthouard V."/>
            <person name="Porcel B.M."/>
            <person name="Kachouri-Lafond R."/>
            <person name="Nishino A."/>
            <person name="Ugolini M."/>
            <person name="Chourrout P."/>
            <person name="Nishida H."/>
            <person name="Aasland R."/>
            <person name="Huzurbazar S."/>
            <person name="Westhof E."/>
            <person name="Delsuc F."/>
            <person name="Lehrach H."/>
            <person name="Reinhardt R."/>
            <person name="Weissenbach J."/>
            <person name="Roy S.W."/>
            <person name="Artiguenave F."/>
            <person name="Postlethwait J.H."/>
            <person name="Manak J.R."/>
            <person name="Thompson E.M."/>
            <person name="Jaillon O."/>
            <person name="Du Pasquier L."/>
            <person name="Boudinot P."/>
            <person name="Liberles D.A."/>
            <person name="Volff J.N."/>
            <person name="Philippe H."/>
            <person name="Lenhard B."/>
            <person name="Roest Crollius H."/>
            <person name="Wincker P."/>
            <person name="Chourrout D."/>
        </authorList>
    </citation>
    <scope>NUCLEOTIDE SEQUENCE [LARGE SCALE GENOMIC DNA]</scope>
</reference>
<dbReference type="InterPro" id="IPR036164">
    <property type="entry name" value="bL21-like_sf"/>
</dbReference>
<dbReference type="PANTHER" id="PTHR21349">
    <property type="entry name" value="50S RIBOSOMAL PROTEIN L21"/>
    <property type="match status" value="1"/>
</dbReference>
<keyword evidence="4" id="KW-1185">Reference proteome</keyword>
<evidence type="ECO:0000313" key="3">
    <source>
        <dbReference type="EMBL" id="CBY23076.1"/>
    </source>
</evidence>
<dbReference type="FunCoup" id="E4WZX8">
    <property type="interactions" value="101"/>
</dbReference>
<dbReference type="Pfam" id="PF00829">
    <property type="entry name" value="Ribosomal_L21p"/>
    <property type="match status" value="1"/>
</dbReference>
<dbReference type="PANTHER" id="PTHR21349:SF0">
    <property type="entry name" value="LARGE RIBOSOMAL SUBUNIT PROTEIN BL21M"/>
    <property type="match status" value="1"/>
</dbReference>
<evidence type="ECO:0000313" key="4">
    <source>
        <dbReference type="Proteomes" id="UP000001307"/>
    </source>
</evidence>
<protein>
    <recommendedName>
        <fullName evidence="2">Large ribosomal subunit protein bL21m</fullName>
    </recommendedName>
</protein>
<organism evidence="3">
    <name type="scientific">Oikopleura dioica</name>
    <name type="common">Tunicate</name>
    <dbReference type="NCBI Taxonomy" id="34765"/>
    <lineage>
        <taxon>Eukaryota</taxon>
        <taxon>Metazoa</taxon>
        <taxon>Chordata</taxon>
        <taxon>Tunicata</taxon>
        <taxon>Appendicularia</taxon>
        <taxon>Copelata</taxon>
        <taxon>Oikopleuridae</taxon>
        <taxon>Oikopleura</taxon>
    </lineage>
</organism>
<dbReference type="GO" id="GO:0003735">
    <property type="term" value="F:structural constituent of ribosome"/>
    <property type="evidence" value="ECO:0007669"/>
    <property type="project" value="TreeGrafter"/>
</dbReference>
<sequence>MIRNSFKRLSSIRVPSYYDRFAKPQPPASVSSLESTKLCESVNAAIKCSTSQNFAILNVEANQVRVTDGDLLEVPADWPCRAGDQIKFENVLSAGSTDFTLVGRPTISSDIVEVIGTCVEKRINETPFVRFRNPRAPRKPALSFKREIYTTFRINSVNLKPILN</sequence>
<dbReference type="SUPFAM" id="SSF141091">
    <property type="entry name" value="L21p-like"/>
    <property type="match status" value="1"/>
</dbReference>
<proteinExistence type="inferred from homology"/>
<name>E4WZX8_OIKDI</name>
<dbReference type="InParanoid" id="E4WZX8"/>
<dbReference type="Proteomes" id="UP000001307">
    <property type="component" value="Unassembled WGS sequence"/>
</dbReference>
<dbReference type="OrthoDB" id="5994at2759"/>
<dbReference type="AlphaFoldDB" id="E4WZX8"/>
<dbReference type="GO" id="GO:0005762">
    <property type="term" value="C:mitochondrial large ribosomal subunit"/>
    <property type="evidence" value="ECO:0007669"/>
    <property type="project" value="TreeGrafter"/>
</dbReference>
<dbReference type="EMBL" id="FN653020">
    <property type="protein sequence ID" value="CBY23076.1"/>
    <property type="molecule type" value="Genomic_DNA"/>
</dbReference>
<evidence type="ECO:0000256" key="1">
    <source>
        <dbReference type="ARBA" id="ARBA00008563"/>
    </source>
</evidence>
<accession>E4WZX8</accession>
<comment type="similarity">
    <text evidence="1">Belongs to the bacterial ribosomal protein bL21 family.</text>
</comment>
<dbReference type="InterPro" id="IPR028909">
    <property type="entry name" value="bL21-like"/>
</dbReference>
<evidence type="ECO:0000256" key="2">
    <source>
        <dbReference type="ARBA" id="ARBA00044129"/>
    </source>
</evidence>